<name>A0AAV4FH17_9GAST</name>
<dbReference type="EMBL" id="BMAT01004396">
    <property type="protein sequence ID" value="GFR72629.1"/>
    <property type="molecule type" value="Genomic_DNA"/>
</dbReference>
<comment type="caution">
    <text evidence="1">The sequence shown here is derived from an EMBL/GenBank/DDBJ whole genome shotgun (WGS) entry which is preliminary data.</text>
</comment>
<keyword evidence="2" id="KW-1185">Reference proteome</keyword>
<dbReference type="Proteomes" id="UP000762676">
    <property type="component" value="Unassembled WGS sequence"/>
</dbReference>
<dbReference type="AlphaFoldDB" id="A0AAV4FH17"/>
<gene>
    <name evidence="1" type="ORF">ElyMa_002117300</name>
</gene>
<protein>
    <recommendedName>
        <fullName evidence="3">DUF393 domain-containing protein</fullName>
    </recommendedName>
</protein>
<sequence length="128" mass="14209">MTTLVFETKIVVRSGHGTSWGQSHLDSWTLPPQPAGSWSRDRQAIALTIGDHYPGRCILRTKVTQVLLPSGVYLLDAGLLSRLRSGSVRDYVPRQLLYVVWTAGQLPMPAFVYGVGYDPRQGVIRSSR</sequence>
<evidence type="ECO:0008006" key="3">
    <source>
        <dbReference type="Google" id="ProtNLM"/>
    </source>
</evidence>
<accession>A0AAV4FH17</accession>
<evidence type="ECO:0000313" key="2">
    <source>
        <dbReference type="Proteomes" id="UP000762676"/>
    </source>
</evidence>
<proteinExistence type="predicted"/>
<organism evidence="1 2">
    <name type="scientific">Elysia marginata</name>
    <dbReference type="NCBI Taxonomy" id="1093978"/>
    <lineage>
        <taxon>Eukaryota</taxon>
        <taxon>Metazoa</taxon>
        <taxon>Spiralia</taxon>
        <taxon>Lophotrochozoa</taxon>
        <taxon>Mollusca</taxon>
        <taxon>Gastropoda</taxon>
        <taxon>Heterobranchia</taxon>
        <taxon>Euthyneura</taxon>
        <taxon>Panpulmonata</taxon>
        <taxon>Sacoglossa</taxon>
        <taxon>Placobranchoidea</taxon>
        <taxon>Plakobranchidae</taxon>
        <taxon>Elysia</taxon>
    </lineage>
</organism>
<reference evidence="1 2" key="1">
    <citation type="journal article" date="2021" name="Elife">
        <title>Chloroplast acquisition without the gene transfer in kleptoplastic sea slugs, Plakobranchus ocellatus.</title>
        <authorList>
            <person name="Maeda T."/>
            <person name="Takahashi S."/>
            <person name="Yoshida T."/>
            <person name="Shimamura S."/>
            <person name="Takaki Y."/>
            <person name="Nagai Y."/>
            <person name="Toyoda A."/>
            <person name="Suzuki Y."/>
            <person name="Arimoto A."/>
            <person name="Ishii H."/>
            <person name="Satoh N."/>
            <person name="Nishiyama T."/>
            <person name="Hasebe M."/>
            <person name="Maruyama T."/>
            <person name="Minagawa J."/>
            <person name="Obokata J."/>
            <person name="Shigenobu S."/>
        </authorList>
    </citation>
    <scope>NUCLEOTIDE SEQUENCE [LARGE SCALE GENOMIC DNA]</scope>
</reference>
<evidence type="ECO:0000313" key="1">
    <source>
        <dbReference type="EMBL" id="GFR72629.1"/>
    </source>
</evidence>